<dbReference type="Proteomes" id="UP001060215">
    <property type="component" value="Chromosome 2"/>
</dbReference>
<dbReference type="EMBL" id="CM045759">
    <property type="protein sequence ID" value="KAI8019495.1"/>
    <property type="molecule type" value="Genomic_DNA"/>
</dbReference>
<comment type="caution">
    <text evidence="1">The sequence shown here is derived from an EMBL/GenBank/DDBJ whole genome shotgun (WGS) entry which is preliminary data.</text>
</comment>
<protein>
    <submittedName>
        <fullName evidence="1">NF-X1-type zinc finger protein NFXL1</fullName>
    </submittedName>
</protein>
<reference evidence="1 2" key="1">
    <citation type="journal article" date="2022" name="Plant J.">
        <title>Chromosome-level genome of Camellia lanceoleosa provides a valuable resource for understanding genome evolution and self-incompatibility.</title>
        <authorList>
            <person name="Gong W."/>
            <person name="Xiao S."/>
            <person name="Wang L."/>
            <person name="Liao Z."/>
            <person name="Chang Y."/>
            <person name="Mo W."/>
            <person name="Hu G."/>
            <person name="Li W."/>
            <person name="Zhao G."/>
            <person name="Zhu H."/>
            <person name="Hu X."/>
            <person name="Ji K."/>
            <person name="Xiang X."/>
            <person name="Song Q."/>
            <person name="Yuan D."/>
            <person name="Jin S."/>
            <person name="Zhang L."/>
        </authorList>
    </citation>
    <scope>NUCLEOTIDE SEQUENCE [LARGE SCALE GENOMIC DNA]</scope>
    <source>
        <strain evidence="1">SQ_2022a</strain>
    </source>
</reference>
<evidence type="ECO:0000313" key="2">
    <source>
        <dbReference type="Proteomes" id="UP001060215"/>
    </source>
</evidence>
<evidence type="ECO:0000313" key="1">
    <source>
        <dbReference type="EMBL" id="KAI8019495.1"/>
    </source>
</evidence>
<sequence>MPYEKGLRCGQYSCPSLCHSGHCPPYLETIFTDLTCACKRNSIPPPHLCSTLPYSCQRLVDRCAMLLRGSADMHVQLFVILFFHILIVGFNIDTSFKASIIQKLLVRVQPVETNRKKIPLDQRRLMCDDEFAFCVTIPNLDTFYFGKNFAISKVLVDLFRSDPKWVLFVKERCKFLVLGKGKAILFAFMYFVHFFIPKNILHPPIFDPLIDMDPRLLVALFDLPRDANISALVLRFGSECELVWLHDKNALVVFSDLALATPLGANTSGSTRLAKDGGASGSLKRNPWKKVVMQKPNLAESSWGGEVWSHDSVKTESLA</sequence>
<keyword evidence="2" id="KW-1185">Reference proteome</keyword>
<proteinExistence type="predicted"/>
<organism evidence="1 2">
    <name type="scientific">Camellia lanceoleosa</name>
    <dbReference type="NCBI Taxonomy" id="1840588"/>
    <lineage>
        <taxon>Eukaryota</taxon>
        <taxon>Viridiplantae</taxon>
        <taxon>Streptophyta</taxon>
        <taxon>Embryophyta</taxon>
        <taxon>Tracheophyta</taxon>
        <taxon>Spermatophyta</taxon>
        <taxon>Magnoliopsida</taxon>
        <taxon>eudicotyledons</taxon>
        <taxon>Gunneridae</taxon>
        <taxon>Pentapetalae</taxon>
        <taxon>asterids</taxon>
        <taxon>Ericales</taxon>
        <taxon>Theaceae</taxon>
        <taxon>Camellia</taxon>
    </lineage>
</organism>
<gene>
    <name evidence="1" type="ORF">LOK49_LG04G01653</name>
</gene>
<accession>A0ACC0I1G2</accession>
<name>A0ACC0I1G2_9ERIC</name>